<reference evidence="1" key="1">
    <citation type="submission" date="2023-01" db="EMBL/GenBank/DDBJ databases">
        <title>Genome assembly of the deep-sea coral Lophelia pertusa.</title>
        <authorList>
            <person name="Herrera S."/>
            <person name="Cordes E."/>
        </authorList>
    </citation>
    <scope>NUCLEOTIDE SEQUENCE</scope>
    <source>
        <strain evidence="1">USNM1676648</strain>
        <tissue evidence="1">Polyp</tissue>
    </source>
</reference>
<gene>
    <name evidence="1" type="ORF">OS493_034644</name>
</gene>
<evidence type="ECO:0000313" key="1">
    <source>
        <dbReference type="EMBL" id="KAJ7382483.1"/>
    </source>
</evidence>
<accession>A0A9X0D1Q3</accession>
<protein>
    <submittedName>
        <fullName evidence="1">Uncharacterized protein</fullName>
    </submittedName>
</protein>
<evidence type="ECO:0000313" key="2">
    <source>
        <dbReference type="Proteomes" id="UP001163046"/>
    </source>
</evidence>
<comment type="caution">
    <text evidence="1">The sequence shown here is derived from an EMBL/GenBank/DDBJ whole genome shotgun (WGS) entry which is preliminary data.</text>
</comment>
<keyword evidence="2" id="KW-1185">Reference proteome</keyword>
<dbReference type="EMBL" id="MU825922">
    <property type="protein sequence ID" value="KAJ7382483.1"/>
    <property type="molecule type" value="Genomic_DNA"/>
</dbReference>
<dbReference type="AlphaFoldDB" id="A0A9X0D1Q3"/>
<name>A0A9X0D1Q3_9CNID</name>
<organism evidence="1 2">
    <name type="scientific">Desmophyllum pertusum</name>
    <dbReference type="NCBI Taxonomy" id="174260"/>
    <lineage>
        <taxon>Eukaryota</taxon>
        <taxon>Metazoa</taxon>
        <taxon>Cnidaria</taxon>
        <taxon>Anthozoa</taxon>
        <taxon>Hexacorallia</taxon>
        <taxon>Scleractinia</taxon>
        <taxon>Caryophylliina</taxon>
        <taxon>Caryophylliidae</taxon>
        <taxon>Desmophyllum</taxon>
    </lineage>
</organism>
<sequence length="149" mass="16055">MMTHFKTSARTIFIIISLNCSALVTIAQNATKKNVNDSKLHGSLVDCSVPVPVAQYPTAKEINDSKLQGFIVGDAVSLAAGPCGKPNGSYQFPGTNSSYIKFPGIGVIDSITVLCWVYVSNRTSGYVFRKNACVGCHRNGRYKAGRSFQ</sequence>
<proteinExistence type="predicted"/>
<dbReference type="Proteomes" id="UP001163046">
    <property type="component" value="Unassembled WGS sequence"/>
</dbReference>